<keyword evidence="3" id="KW-0472">Membrane</keyword>
<dbReference type="PANTHER" id="PTHR44103:SF1">
    <property type="entry name" value="PROPROTEIN CONVERTASE P"/>
    <property type="match status" value="1"/>
</dbReference>
<feature type="compositionally biased region" description="Low complexity" evidence="2">
    <location>
        <begin position="334"/>
        <end position="367"/>
    </location>
</feature>
<dbReference type="EMBL" id="JBBJCI010000328">
    <property type="protein sequence ID" value="KAK7234368.1"/>
    <property type="molecule type" value="Genomic_DNA"/>
</dbReference>
<evidence type="ECO:0000256" key="3">
    <source>
        <dbReference type="SAM" id="Phobius"/>
    </source>
</evidence>
<keyword evidence="3" id="KW-0812">Transmembrane</keyword>
<dbReference type="InterPro" id="IPR013320">
    <property type="entry name" value="ConA-like_dom_sf"/>
</dbReference>
<protein>
    <recommendedName>
        <fullName evidence="6">LamG-like jellyroll fold domain-containing protein</fullName>
    </recommendedName>
</protein>
<reference evidence="4 5" key="1">
    <citation type="submission" date="2024-03" db="EMBL/GenBank/DDBJ databases">
        <title>Aureococcus anophagefferens CCMP1851 and Kratosvirus quantuckense: Draft genome of a second virus-susceptible host strain in the model system.</title>
        <authorList>
            <person name="Chase E."/>
            <person name="Truchon A.R."/>
            <person name="Schepens W."/>
            <person name="Wilhelm S.W."/>
        </authorList>
    </citation>
    <scope>NUCLEOTIDE SEQUENCE [LARGE SCALE GENOMIC DNA]</scope>
    <source>
        <strain evidence="4 5">CCMP1851</strain>
    </source>
</reference>
<evidence type="ECO:0008006" key="6">
    <source>
        <dbReference type="Google" id="ProtNLM"/>
    </source>
</evidence>
<accession>A0ABR1FNU5</accession>
<name>A0ABR1FNU5_AURAN</name>
<feature type="transmembrane region" description="Helical" evidence="3">
    <location>
        <begin position="146"/>
        <end position="167"/>
    </location>
</feature>
<organism evidence="4 5">
    <name type="scientific">Aureococcus anophagefferens</name>
    <name type="common">Harmful bloom alga</name>
    <dbReference type="NCBI Taxonomy" id="44056"/>
    <lineage>
        <taxon>Eukaryota</taxon>
        <taxon>Sar</taxon>
        <taxon>Stramenopiles</taxon>
        <taxon>Ochrophyta</taxon>
        <taxon>Pelagophyceae</taxon>
        <taxon>Pelagomonadales</taxon>
        <taxon>Pelagomonadaceae</taxon>
        <taxon>Aureococcus</taxon>
    </lineage>
</organism>
<keyword evidence="1" id="KW-0732">Signal</keyword>
<dbReference type="PANTHER" id="PTHR44103">
    <property type="entry name" value="PROPROTEIN CONVERTASE P"/>
    <property type="match status" value="1"/>
</dbReference>
<proteinExistence type="predicted"/>
<comment type="caution">
    <text evidence="4">The sequence shown here is derived from an EMBL/GenBank/DDBJ whole genome shotgun (WGS) entry which is preliminary data.</text>
</comment>
<evidence type="ECO:0000256" key="2">
    <source>
        <dbReference type="SAM" id="MobiDB-lite"/>
    </source>
</evidence>
<dbReference type="InterPro" id="IPR013517">
    <property type="entry name" value="FG-GAP"/>
</dbReference>
<gene>
    <name evidence="4" type="ORF">SO694_00200027</name>
</gene>
<dbReference type="Pfam" id="PF13517">
    <property type="entry name" value="FG-GAP_3"/>
    <property type="match status" value="3"/>
</dbReference>
<dbReference type="Pfam" id="PF13385">
    <property type="entry name" value="Laminin_G_3"/>
    <property type="match status" value="1"/>
</dbReference>
<keyword evidence="3" id="KW-1133">Transmembrane helix</keyword>
<dbReference type="Gene3D" id="2.60.120.200">
    <property type="match status" value="1"/>
</dbReference>
<feature type="compositionally biased region" description="Low complexity" evidence="2">
    <location>
        <begin position="676"/>
        <end position="689"/>
    </location>
</feature>
<feature type="region of interest" description="Disordered" evidence="2">
    <location>
        <begin position="56"/>
        <end position="76"/>
    </location>
</feature>
<feature type="region of interest" description="Disordered" evidence="2">
    <location>
        <begin position="653"/>
        <end position="689"/>
    </location>
</feature>
<feature type="compositionally biased region" description="Basic residues" evidence="2">
    <location>
        <begin position="660"/>
        <end position="675"/>
    </location>
</feature>
<sequence length="1081" mass="112304">MPEAQQSYGVLDYGHFDYGDFFDEPLVPNDGWGLLCTANEELICSAPTPNLFCGARAEPDSPPVETGPGPATPQATPVAVREREEAIRGDAVSVDIVGIAVDAASPAKPRGSVLDEFGLGEYGGGFLRRSSEALARRSKSRGGATILQALACVVVVAMLGAVAWLVAPQLNLAGDDDDPVGPSALPTAAPTAAVVAVELAWTSADNGTLVANGTGFVANGTSAAPCDGVPLGGGGAVDARYVALALAIDPIAVSNVTCAVVPGRRLDDAAPRRCAGAVERYSVVVVVRDLVSADAADDAAGLYEQRLVESFADDELDTICDVSATVLATRAARPAAGDPGDLGAALAPGLTPAPTATPGNPTAAPVLEPTPGPTSLPSSAPAPGPTPRPSPAPTAAAAERARAGGLRRQRRLAQERRALEGLRLGPQPPAALRGRRLGRRGRRGRVPRRLRLQPAAGGDAPDVEALFWFDFDDPSGGTDTGYGDAFPDDGALRDAARFLGALHGFALDDVAPALAGAGPRTLGAWLRIDAFDGGYALEIGGGAAACENFGLRAGWSEGALELAFKGDCAVSVADAGLAAGRWHHVAVAYDGAAAWTLYVDGDVAASGTAVLDTAGAAPLVVGGTTASPLTGAVDDLFAYGAALDADAVRARSATAAAAPTRRRPRPRRRRRRRRAAVAGADGAGTPAPSVEHCAHGRGLDFAEFVVDDEIGSPSFTWGVDLDQDGDMDVLTTSLHDNTVAWSENDGNQSFTERLLTSTAMSAAFASYGDVNEDGAFDVLAVSWGDNTTRLFVNDGAMSFFEVQLDSEEAPTDVVVFDFDGDGDTDVLAASWYKGTIFWFEGHGELATYYAKAYIAEGLAGPWNVFPADIDSDADLDVLAATGYDFAVTWYENDGNMTFAVRVVDTEVIQPREVVARDGDGDGDVDLFVAVRGASELVWYEDDGRQNWEKIVIADDAYGAYTICPTDLDGDGDIDVVGASKEKDEIPWYENDGAMGFGEHMVSTTAVGVRYSIVADMDSDADLDVVAALAGRDCTVWYENGCENQDYAPATSLLALGLEASSAPDSLMTIIAEAEGYDDDVD</sequence>
<evidence type="ECO:0000313" key="5">
    <source>
        <dbReference type="Proteomes" id="UP001363151"/>
    </source>
</evidence>
<dbReference type="InterPro" id="IPR028994">
    <property type="entry name" value="Integrin_alpha_N"/>
</dbReference>
<feature type="compositionally biased region" description="Pro residues" evidence="2">
    <location>
        <begin position="368"/>
        <end position="392"/>
    </location>
</feature>
<feature type="compositionally biased region" description="Basic residues" evidence="2">
    <location>
        <begin position="433"/>
        <end position="444"/>
    </location>
</feature>
<dbReference type="Proteomes" id="UP001363151">
    <property type="component" value="Unassembled WGS sequence"/>
</dbReference>
<evidence type="ECO:0000256" key="1">
    <source>
        <dbReference type="ARBA" id="ARBA00022729"/>
    </source>
</evidence>
<feature type="compositionally biased region" description="Low complexity" evidence="2">
    <location>
        <begin position="393"/>
        <end position="404"/>
    </location>
</feature>
<dbReference type="SUPFAM" id="SSF69318">
    <property type="entry name" value="Integrin alpha N-terminal domain"/>
    <property type="match status" value="1"/>
</dbReference>
<feature type="compositionally biased region" description="Low complexity" evidence="2">
    <location>
        <begin position="66"/>
        <end position="76"/>
    </location>
</feature>
<evidence type="ECO:0000313" key="4">
    <source>
        <dbReference type="EMBL" id="KAK7234368.1"/>
    </source>
</evidence>
<keyword evidence="5" id="KW-1185">Reference proteome</keyword>
<feature type="region of interest" description="Disordered" evidence="2">
    <location>
        <begin position="334"/>
        <end position="444"/>
    </location>
</feature>
<dbReference type="SUPFAM" id="SSF49899">
    <property type="entry name" value="Concanavalin A-like lectins/glucanases"/>
    <property type="match status" value="1"/>
</dbReference>